<dbReference type="EMBL" id="HBEC01016708">
    <property type="protein sequence ID" value="CAD8287769.1"/>
    <property type="molecule type" value="Transcribed_RNA"/>
</dbReference>
<gene>
    <name evidence="1" type="ORF">CEUR00632_LOCUS7808</name>
</gene>
<reference evidence="1" key="1">
    <citation type="submission" date="2021-01" db="EMBL/GenBank/DDBJ databases">
        <authorList>
            <person name="Corre E."/>
            <person name="Pelletier E."/>
            <person name="Niang G."/>
            <person name="Scheremetjew M."/>
            <person name="Finn R."/>
            <person name="Kale V."/>
            <person name="Holt S."/>
            <person name="Cochrane G."/>
            <person name="Meng A."/>
            <person name="Brown T."/>
            <person name="Cohen L."/>
        </authorList>
    </citation>
    <scope>NUCLEOTIDE SEQUENCE</scope>
    <source>
        <strain evidence="1">CCMP219</strain>
    </source>
</reference>
<dbReference type="AlphaFoldDB" id="A0A7R9VAE1"/>
<protein>
    <submittedName>
        <fullName evidence="1">Uncharacterized protein</fullName>
    </submittedName>
</protein>
<accession>A0A7R9VAE1</accession>
<name>A0A7R9VAE1_9CHLO</name>
<organism evidence="1">
    <name type="scientific">Chlamydomonas euryale</name>
    <dbReference type="NCBI Taxonomy" id="1486919"/>
    <lineage>
        <taxon>Eukaryota</taxon>
        <taxon>Viridiplantae</taxon>
        <taxon>Chlorophyta</taxon>
        <taxon>core chlorophytes</taxon>
        <taxon>Chlorophyceae</taxon>
        <taxon>CS clade</taxon>
        <taxon>Chlamydomonadales</taxon>
        <taxon>Chlamydomonadaceae</taxon>
        <taxon>Chlamydomonas</taxon>
    </lineage>
</organism>
<proteinExistence type="predicted"/>
<sequence>MNALPPEIMGPILELAGLNLHVDTNTARFDGAFRANRQLHEVYNSLGEEALLRCRAEAVMDAVRKGSWNAVASLLERRSLAHALPEDIVLKCYQATDCSDFHARLLGMLGAGDDFAAIRDLLPSTCYDDVVHGAIRIVSDVRFTEEPSEFLQRLGVASSAVHVLSVLFLEDHVDIFTVFSAALMIVLTHNDDDVWWAYGEEGKDFIALCMDMLELIYVGRPAPELRKILNCLSDIIDGAPSVYTVDVIIFKVCGLLSVVEPSSTIKKSFIFETLQRVEEEGPDFAEDVRDVMDAWGKV</sequence>
<evidence type="ECO:0000313" key="1">
    <source>
        <dbReference type="EMBL" id="CAD8287769.1"/>
    </source>
</evidence>